<dbReference type="STRING" id="292563.Cyast_0320"/>
<proteinExistence type="predicted"/>
<name>K9YIS5_CYASC</name>
<evidence type="ECO:0000256" key="1">
    <source>
        <dbReference type="SAM" id="MobiDB-lite"/>
    </source>
</evidence>
<dbReference type="EMBL" id="CP003940">
    <property type="protein sequence ID" value="AFZ46300.1"/>
    <property type="molecule type" value="Genomic_DNA"/>
</dbReference>
<dbReference type="Pfam" id="PF04536">
    <property type="entry name" value="TPM_phosphatase"/>
    <property type="match status" value="1"/>
</dbReference>
<dbReference type="PANTHER" id="PTHR30373">
    <property type="entry name" value="UPF0603 PROTEIN YGCG"/>
    <property type="match status" value="1"/>
</dbReference>
<feature type="transmembrane region" description="Helical" evidence="2">
    <location>
        <begin position="496"/>
        <end position="513"/>
    </location>
</feature>
<accession>K9YIS5</accession>
<evidence type="ECO:0000313" key="5">
    <source>
        <dbReference type="Proteomes" id="UP000010483"/>
    </source>
</evidence>
<dbReference type="AlphaFoldDB" id="K9YIS5"/>
<feature type="transmembrane region" description="Helical" evidence="2">
    <location>
        <begin position="461"/>
        <end position="484"/>
    </location>
</feature>
<feature type="transmembrane region" description="Helical" evidence="2">
    <location>
        <begin position="244"/>
        <end position="266"/>
    </location>
</feature>
<organism evidence="4 5">
    <name type="scientific">Cyanobacterium stanieri (strain ATCC 29140 / PCC 7202)</name>
    <dbReference type="NCBI Taxonomy" id="292563"/>
    <lineage>
        <taxon>Bacteria</taxon>
        <taxon>Bacillati</taxon>
        <taxon>Cyanobacteriota</taxon>
        <taxon>Cyanophyceae</taxon>
        <taxon>Oscillatoriophycideae</taxon>
        <taxon>Chroococcales</taxon>
        <taxon>Geminocystaceae</taxon>
        <taxon>Cyanobacterium</taxon>
    </lineage>
</organism>
<dbReference type="PATRIC" id="fig|292563.3.peg.335"/>
<feature type="transmembrane region" description="Helical" evidence="2">
    <location>
        <begin position="192"/>
        <end position="209"/>
    </location>
</feature>
<dbReference type="Proteomes" id="UP000010483">
    <property type="component" value="Chromosome"/>
</dbReference>
<feature type="transmembrane region" description="Helical" evidence="2">
    <location>
        <begin position="421"/>
        <end position="440"/>
    </location>
</feature>
<dbReference type="KEGG" id="csn:Cyast_0320"/>
<dbReference type="InterPro" id="IPR007621">
    <property type="entry name" value="TPM_dom"/>
</dbReference>
<sequence>MKIKLLSRSVLLSLLFSLSLFLFPLISYSLTPQEVPNPQAIYGGWVTDMANVLSDNSRNTLNREISNLEAEKGVEIAIVTVDSTQTRATPKEFTTELFNHWGIGKAQIDNGILFLVSMGDRRVEIETGYGMEGILPDARVGNIIDNQIIPNFREGNYEKGILDGTMAIIEAINVSYEFETLDVNSRLYSPNYFLPLLTLLISVGSGFVINKEKKKLDQPIYLRKDTTSRVSVTEKYPSSILLSFFNFIATLGLGLVINFLVLNSIFQSSLHFNLYNSFEGIIADNVDRFFTSFQLIFILWCFFSFLFLLHLNLLVKNKEKEIKFYTIGYVVLFVFIFLYVNIVLHFILTEYPGTLLGGQQINTLLLVTAIISTVMLIIPAFIFTSSMIKSQQNRHKILLLLTSYGFSFIFNWLLLNVLMDIFPRQFLFSMVVISIVYFAIVEFMIVNKQDADINFQELKKVLISGLIFFGSFTVVIIGAIAFIFSGIQGEFSFSNWLNNCLLIINNIFSYVAMSLFNNQTLANQINFNNIPDIVVIFLAGVIALLGINIIYNFIHKFFPIKEKAHIRFYADESKDIALEKVPSEMVSPLLTKEEKVAQEIGSIEVEGWVSSQGKRKNYQREDLHIRIYTSTNSKFKSCPHCDELTMIETKQQVTPATTSSSGLERITTHCHCCGYEEIREKTIPMIVVSSYSSSGGGSSGSGGGGSFGGGSSGGGGAGGSW</sequence>
<dbReference type="BioCyc" id="CSTA292563:G1353-323-MONOMER"/>
<feature type="transmembrane region" description="Helical" evidence="2">
    <location>
        <begin position="397"/>
        <end position="415"/>
    </location>
</feature>
<dbReference type="Gene3D" id="3.10.310.50">
    <property type="match status" value="1"/>
</dbReference>
<dbReference type="eggNOG" id="COG1512">
    <property type="taxonomic scope" value="Bacteria"/>
</dbReference>
<feature type="domain" description="TPM" evidence="3">
    <location>
        <begin position="46"/>
        <end position="170"/>
    </location>
</feature>
<dbReference type="HOGENOM" id="CLU_383444_0_0_3"/>
<dbReference type="PANTHER" id="PTHR30373:SF2">
    <property type="entry name" value="UPF0603 PROTEIN YGCG"/>
    <property type="match status" value="1"/>
</dbReference>
<feature type="transmembrane region" description="Helical" evidence="2">
    <location>
        <begin position="295"/>
        <end position="315"/>
    </location>
</feature>
<feature type="transmembrane region" description="Helical" evidence="2">
    <location>
        <begin position="360"/>
        <end position="385"/>
    </location>
</feature>
<evidence type="ECO:0000259" key="3">
    <source>
        <dbReference type="Pfam" id="PF04536"/>
    </source>
</evidence>
<protein>
    <recommendedName>
        <fullName evidence="3">TPM domain-containing protein</fullName>
    </recommendedName>
</protein>
<evidence type="ECO:0000256" key="2">
    <source>
        <dbReference type="SAM" id="Phobius"/>
    </source>
</evidence>
<reference evidence="5" key="1">
    <citation type="journal article" date="2013" name="Proc. Natl. Acad. Sci. U.S.A.">
        <title>Improving the coverage of the cyanobacterial phylum using diversity-driven genome sequencing.</title>
        <authorList>
            <person name="Shih P.M."/>
            <person name="Wu D."/>
            <person name="Latifi A."/>
            <person name="Axen S.D."/>
            <person name="Fewer D.P."/>
            <person name="Talla E."/>
            <person name="Calteau A."/>
            <person name="Cai F."/>
            <person name="Tandeau de Marsac N."/>
            <person name="Rippka R."/>
            <person name="Herdman M."/>
            <person name="Sivonen K."/>
            <person name="Coursin T."/>
            <person name="Laurent T."/>
            <person name="Goodwin L."/>
            <person name="Nolan M."/>
            <person name="Davenport K.W."/>
            <person name="Han C.S."/>
            <person name="Rubin E.M."/>
            <person name="Eisen J.A."/>
            <person name="Woyke T."/>
            <person name="Gugger M."/>
            <person name="Kerfeld C.A."/>
        </authorList>
    </citation>
    <scope>NUCLEOTIDE SEQUENCE [LARGE SCALE GENOMIC DNA]</scope>
    <source>
        <strain evidence="5">ATCC 29140 / PCC 7202</strain>
    </source>
</reference>
<keyword evidence="2" id="KW-1133">Transmembrane helix</keyword>
<feature type="transmembrane region" description="Helical" evidence="2">
    <location>
        <begin position="327"/>
        <end position="348"/>
    </location>
</feature>
<evidence type="ECO:0000313" key="4">
    <source>
        <dbReference type="EMBL" id="AFZ46300.1"/>
    </source>
</evidence>
<keyword evidence="5" id="KW-1185">Reference proteome</keyword>
<keyword evidence="2" id="KW-0472">Membrane</keyword>
<feature type="transmembrane region" description="Helical" evidence="2">
    <location>
        <begin position="533"/>
        <end position="554"/>
    </location>
</feature>
<gene>
    <name evidence="4" type="ordered locus">Cyast_0320</name>
</gene>
<feature type="region of interest" description="Disordered" evidence="1">
    <location>
        <begin position="694"/>
        <end position="721"/>
    </location>
</feature>
<keyword evidence="2" id="KW-0812">Transmembrane</keyword>